<dbReference type="PANTHER" id="PTHR46825:SF15">
    <property type="entry name" value="BETA-LACTAMASE-RELATED DOMAIN-CONTAINING PROTEIN"/>
    <property type="match status" value="1"/>
</dbReference>
<name>A0A1I2J2N4_9BACT</name>
<keyword evidence="5" id="KW-1185">Reference proteome</keyword>
<accession>A0A1I2J2N4</accession>
<dbReference type="Pfam" id="PF11954">
    <property type="entry name" value="DUF3471"/>
    <property type="match status" value="1"/>
</dbReference>
<evidence type="ECO:0000256" key="1">
    <source>
        <dbReference type="SAM" id="MobiDB-lite"/>
    </source>
</evidence>
<dbReference type="Proteomes" id="UP000198964">
    <property type="component" value="Unassembled WGS sequence"/>
</dbReference>
<sequence length="478" mass="54340">MHRVLQQTMAPGFAVAIVEKDKIIYSEGFGYSDYENKIPVDANTLFAIGSTSKAFTSALLGQLRDDNKLSFNDSPIKYIPELKFYNDELNNNVIIEDLMCHRTGLSRHDLSWYLFPTFDKDSLIRRVQYLEPFSGIRQKWHYNNFMFLVQGVITERITGKSWEANITDLILKPLSMDRSNTSITELEQSDNAALGYKLRPDSTIHRMDYYHIAAMSPAGSINSSVNEMGNWLITWINKGKFKGEQIIPEAYINEAITSHMTIGGLPSKQLPELHFTDYGYGWFVSSYKGHYKVDHGGNIDGFSAKVTFFPTDSLGIVVLTNQDRSALPSLVTNILADRLLQEQPTDWLANYNKTLAEALKKMEKETDTIAEDEPTDTPPSHPAEAFAGKYGHPGYGDISVTAKNDSLFANFRLKKFYLKNQHYNVFETCEVTETGIDTTDNNPLRLNFRINDDGELSSIFIRIERALDHPLEFKRLTE</sequence>
<protein>
    <submittedName>
        <fullName evidence="4">CubicO group peptidase, beta-lactamase class C family</fullName>
    </submittedName>
</protein>
<feature type="region of interest" description="Disordered" evidence="1">
    <location>
        <begin position="364"/>
        <end position="388"/>
    </location>
</feature>
<dbReference type="InterPro" id="IPR001466">
    <property type="entry name" value="Beta-lactam-related"/>
</dbReference>
<evidence type="ECO:0000313" key="4">
    <source>
        <dbReference type="EMBL" id="SFF48123.1"/>
    </source>
</evidence>
<dbReference type="EMBL" id="FONW01000007">
    <property type="protein sequence ID" value="SFF48123.1"/>
    <property type="molecule type" value="Genomic_DNA"/>
</dbReference>
<dbReference type="Pfam" id="PF00144">
    <property type="entry name" value="Beta-lactamase"/>
    <property type="match status" value="1"/>
</dbReference>
<reference evidence="4 5" key="1">
    <citation type="submission" date="2016-10" db="EMBL/GenBank/DDBJ databases">
        <authorList>
            <person name="de Groot N.N."/>
        </authorList>
    </citation>
    <scope>NUCLEOTIDE SEQUENCE [LARGE SCALE GENOMIC DNA]</scope>
    <source>
        <strain evidence="4 5">CGMCC 1.9156</strain>
    </source>
</reference>
<evidence type="ECO:0000259" key="2">
    <source>
        <dbReference type="Pfam" id="PF00144"/>
    </source>
</evidence>
<feature type="domain" description="Peptidase S12 Pab87-related C-terminal" evidence="3">
    <location>
        <begin position="374"/>
        <end position="469"/>
    </location>
</feature>
<dbReference type="InterPro" id="IPR050491">
    <property type="entry name" value="AmpC-like"/>
</dbReference>
<dbReference type="STRING" id="655355.SAMN05216283_107118"/>
<dbReference type="AlphaFoldDB" id="A0A1I2J2N4"/>
<dbReference type="InterPro" id="IPR012338">
    <property type="entry name" value="Beta-lactam/transpept-like"/>
</dbReference>
<dbReference type="InterPro" id="IPR021860">
    <property type="entry name" value="Peptidase_S12_Pab87-rel_C"/>
</dbReference>
<proteinExistence type="predicted"/>
<evidence type="ECO:0000259" key="3">
    <source>
        <dbReference type="Pfam" id="PF11954"/>
    </source>
</evidence>
<dbReference type="Gene3D" id="2.40.128.600">
    <property type="match status" value="1"/>
</dbReference>
<gene>
    <name evidence="4" type="ORF">SAMN05216283_107118</name>
</gene>
<evidence type="ECO:0000313" key="5">
    <source>
        <dbReference type="Proteomes" id="UP000198964"/>
    </source>
</evidence>
<organism evidence="4 5">
    <name type="scientific">Sunxiuqinia elliptica</name>
    <dbReference type="NCBI Taxonomy" id="655355"/>
    <lineage>
        <taxon>Bacteria</taxon>
        <taxon>Pseudomonadati</taxon>
        <taxon>Bacteroidota</taxon>
        <taxon>Bacteroidia</taxon>
        <taxon>Marinilabiliales</taxon>
        <taxon>Prolixibacteraceae</taxon>
        <taxon>Sunxiuqinia</taxon>
    </lineage>
</organism>
<dbReference type="SUPFAM" id="SSF56601">
    <property type="entry name" value="beta-lactamase/transpeptidase-like"/>
    <property type="match status" value="1"/>
</dbReference>
<dbReference type="PANTHER" id="PTHR46825">
    <property type="entry name" value="D-ALANYL-D-ALANINE-CARBOXYPEPTIDASE/ENDOPEPTIDASE AMPH"/>
    <property type="match status" value="1"/>
</dbReference>
<dbReference type="Gene3D" id="3.40.710.10">
    <property type="entry name" value="DD-peptidase/beta-lactamase superfamily"/>
    <property type="match status" value="1"/>
</dbReference>
<feature type="domain" description="Beta-lactamase-related" evidence="2">
    <location>
        <begin position="3"/>
        <end position="326"/>
    </location>
</feature>